<protein>
    <submittedName>
        <fullName evidence="1">Toxin-antitoxin system YwqK family antitoxin</fullName>
    </submittedName>
</protein>
<dbReference type="AlphaFoldDB" id="A0A4U8U6C7"/>
<reference evidence="1 2" key="1">
    <citation type="journal article" date="2014" name="Genome Announc.">
        <title>Draft genome sequences of eight enterohepatic helicobacter species isolated from both laboratory and wild rodents.</title>
        <authorList>
            <person name="Sheh A."/>
            <person name="Shen Z."/>
            <person name="Fox J.G."/>
        </authorList>
    </citation>
    <scope>NUCLEOTIDE SEQUENCE [LARGE SCALE GENOMIC DNA]</scope>
    <source>
        <strain evidence="1 2">ATCC 49320</strain>
    </source>
</reference>
<dbReference type="SUPFAM" id="SSF82185">
    <property type="entry name" value="Histone H3 K4-specific methyltransferase SET7/9 N-terminal domain"/>
    <property type="match status" value="1"/>
</dbReference>
<proteinExistence type="predicted"/>
<evidence type="ECO:0000313" key="2">
    <source>
        <dbReference type="Proteomes" id="UP000029857"/>
    </source>
</evidence>
<dbReference type="Gene3D" id="3.90.930.1">
    <property type="match status" value="1"/>
</dbReference>
<dbReference type="Pfam" id="PF07661">
    <property type="entry name" value="MORN_2"/>
    <property type="match status" value="3"/>
</dbReference>
<dbReference type="Proteomes" id="UP000029857">
    <property type="component" value="Unassembled WGS sequence"/>
</dbReference>
<dbReference type="RefSeq" id="WP_034565220.1">
    <property type="nucleotide sequence ID" value="NZ_FZMS01000064.1"/>
</dbReference>
<evidence type="ECO:0000313" key="1">
    <source>
        <dbReference type="EMBL" id="TLE08706.1"/>
    </source>
</evidence>
<accession>A0A4U8U6C7</accession>
<name>A0A4U8U6C7_9HELI</name>
<organism evidence="1 2">
    <name type="scientific">Helicobacter bilis</name>
    <dbReference type="NCBI Taxonomy" id="37372"/>
    <lineage>
        <taxon>Bacteria</taxon>
        <taxon>Pseudomonadati</taxon>
        <taxon>Campylobacterota</taxon>
        <taxon>Epsilonproteobacteria</taxon>
        <taxon>Campylobacterales</taxon>
        <taxon>Helicobacteraceae</taxon>
        <taxon>Helicobacter</taxon>
    </lineage>
</organism>
<sequence length="167" mass="19176">MLLKSMLLVFFSFYTLDINMQKECESERDKISGCIEKTYYTNGVLAVERPYKNGKMEGINKVYYENGNLWRTIPYKNNEAVGIVKLYYKNGNLQAEIPMLNDVLHGDLKFYAEDKEPLALLKTTGYGIISGKCHNGKALTEKDLMNINRRHTLNMATFLNEICSLNP</sequence>
<dbReference type="EMBL" id="JRPJ02000044">
    <property type="protein sequence ID" value="TLE08706.1"/>
    <property type="molecule type" value="Genomic_DNA"/>
</dbReference>
<dbReference type="InterPro" id="IPR011652">
    <property type="entry name" value="MORN_2"/>
</dbReference>
<gene>
    <name evidence="1" type="ORF">LS79_009475</name>
</gene>
<comment type="caution">
    <text evidence="1">The sequence shown here is derived from an EMBL/GenBank/DDBJ whole genome shotgun (WGS) entry which is preliminary data.</text>
</comment>